<feature type="domain" description="HMA" evidence="12">
    <location>
        <begin position="3"/>
        <end position="68"/>
    </location>
</feature>
<keyword evidence="2" id="KW-0479">Metal-binding</keyword>
<dbReference type="GO" id="GO:0005829">
    <property type="term" value="C:cytosol"/>
    <property type="evidence" value="ECO:0007669"/>
    <property type="project" value="TreeGrafter"/>
</dbReference>
<dbReference type="Pfam" id="PF00403">
    <property type="entry name" value="HMA"/>
    <property type="match status" value="1"/>
</dbReference>
<evidence type="ECO:0000256" key="2">
    <source>
        <dbReference type="ARBA" id="ARBA00022723"/>
    </source>
</evidence>
<dbReference type="Gene3D" id="3.30.70.100">
    <property type="match status" value="1"/>
</dbReference>
<dbReference type="InterPro" id="IPR036163">
    <property type="entry name" value="HMA_dom_sf"/>
</dbReference>
<dbReference type="GO" id="GO:0006825">
    <property type="term" value="P:copper ion transport"/>
    <property type="evidence" value="ECO:0007669"/>
    <property type="project" value="UniProtKB-KW"/>
</dbReference>
<comment type="caution">
    <text evidence="13">The sequence shown here is derived from an EMBL/GenBank/DDBJ whole genome shotgun (WGS) entry which is preliminary data.</text>
</comment>
<keyword evidence="5" id="KW-0406">Ion transport</keyword>
<dbReference type="EMBL" id="JARGDH010000005">
    <property type="protein sequence ID" value="KAL0268933.1"/>
    <property type="molecule type" value="Genomic_DNA"/>
</dbReference>
<organism evidence="13">
    <name type="scientific">Menopon gallinae</name>
    <name type="common">poultry shaft louse</name>
    <dbReference type="NCBI Taxonomy" id="328185"/>
    <lineage>
        <taxon>Eukaryota</taxon>
        <taxon>Metazoa</taxon>
        <taxon>Ecdysozoa</taxon>
        <taxon>Arthropoda</taxon>
        <taxon>Hexapoda</taxon>
        <taxon>Insecta</taxon>
        <taxon>Pterygota</taxon>
        <taxon>Neoptera</taxon>
        <taxon>Paraneoptera</taxon>
        <taxon>Psocodea</taxon>
        <taxon>Troctomorpha</taxon>
        <taxon>Phthiraptera</taxon>
        <taxon>Amblycera</taxon>
        <taxon>Menoponidae</taxon>
        <taxon>Menopon</taxon>
    </lineage>
</organism>
<evidence type="ECO:0000256" key="11">
    <source>
        <dbReference type="ARBA" id="ARBA00046351"/>
    </source>
</evidence>
<evidence type="ECO:0000256" key="4">
    <source>
        <dbReference type="ARBA" id="ARBA00023008"/>
    </source>
</evidence>
<dbReference type="InterPro" id="IPR051881">
    <property type="entry name" value="Copper_transport_ATOX1-like"/>
</dbReference>
<evidence type="ECO:0000256" key="10">
    <source>
        <dbReference type="ARBA" id="ARBA00043201"/>
    </source>
</evidence>
<comment type="subunit">
    <text evidence="11">Homodimer. Interacts with ATP7B. Interacts with ATP7A. Interacts (via dimer form) with SLC31A1 (via C-terminal domain); this interaction improves ATOX1 stability and controls intracellular Cu(I) levels.</text>
</comment>
<evidence type="ECO:0000256" key="3">
    <source>
        <dbReference type="ARBA" id="ARBA00022796"/>
    </source>
</evidence>
<dbReference type="GO" id="GO:0016531">
    <property type="term" value="F:copper chaperone activity"/>
    <property type="evidence" value="ECO:0007669"/>
    <property type="project" value="TreeGrafter"/>
</dbReference>
<name>A0AAW2HH25_9NEOP</name>
<dbReference type="PANTHER" id="PTHR46365">
    <property type="entry name" value="COPPER TRANSPORT PROTEIN ATOX1"/>
    <property type="match status" value="1"/>
</dbReference>
<dbReference type="SUPFAM" id="SSF55008">
    <property type="entry name" value="HMA, heavy metal-associated domain"/>
    <property type="match status" value="1"/>
</dbReference>
<protein>
    <recommendedName>
        <fullName evidence="9">Copper transport protein ATOX1</fullName>
    </recommendedName>
    <alternativeName>
        <fullName evidence="10">Metal transport protein ATX1</fullName>
    </alternativeName>
</protein>
<reference evidence="13" key="1">
    <citation type="journal article" date="2024" name="Gigascience">
        <title>Chromosome-level genome of the poultry shaft louse Menopon gallinae provides insight into the host-switching and adaptive evolution of parasitic lice.</title>
        <authorList>
            <person name="Xu Y."/>
            <person name="Ma L."/>
            <person name="Liu S."/>
            <person name="Liang Y."/>
            <person name="Liu Q."/>
            <person name="He Z."/>
            <person name="Tian L."/>
            <person name="Duan Y."/>
            <person name="Cai W."/>
            <person name="Li H."/>
            <person name="Song F."/>
        </authorList>
    </citation>
    <scope>NUCLEOTIDE SEQUENCE</scope>
    <source>
        <strain evidence="13">Cailab_2023a</strain>
    </source>
</reference>
<dbReference type="FunFam" id="3.30.70.100:FF:000008">
    <property type="entry name" value="Copper transport protein ATOX1"/>
    <property type="match status" value="1"/>
</dbReference>
<evidence type="ECO:0000256" key="8">
    <source>
        <dbReference type="ARBA" id="ARBA00038171"/>
    </source>
</evidence>
<keyword evidence="1" id="KW-0813">Transport</keyword>
<sequence length="74" mass="8282">MSTRVFLYKVEMTCEGCANTISNVLNRNRDKGIQSFDVDLKQKIVTVKGTLDSNSILEILQKTGKAVSFLGERK</sequence>
<evidence type="ECO:0000256" key="9">
    <source>
        <dbReference type="ARBA" id="ARBA00040962"/>
    </source>
</evidence>
<evidence type="ECO:0000313" key="13">
    <source>
        <dbReference type="EMBL" id="KAL0268933.1"/>
    </source>
</evidence>
<evidence type="ECO:0000259" key="12">
    <source>
        <dbReference type="PROSITE" id="PS50846"/>
    </source>
</evidence>
<dbReference type="InterPro" id="IPR006121">
    <property type="entry name" value="HMA_dom"/>
</dbReference>
<dbReference type="GO" id="GO:0046872">
    <property type="term" value="F:metal ion binding"/>
    <property type="evidence" value="ECO:0007669"/>
    <property type="project" value="UniProtKB-KW"/>
</dbReference>
<comment type="function">
    <text evidence="7">Binds and deliver cytosolic copper to the copper ATPase proteins. May be important in cellular antioxidant defense.</text>
</comment>
<evidence type="ECO:0000256" key="6">
    <source>
        <dbReference type="ARBA" id="ARBA00023186"/>
    </source>
</evidence>
<proteinExistence type="inferred from homology"/>
<gene>
    <name evidence="13" type="ORF">PYX00_010708</name>
</gene>
<evidence type="ECO:0000256" key="7">
    <source>
        <dbReference type="ARBA" id="ARBA00037651"/>
    </source>
</evidence>
<keyword evidence="4" id="KW-0186">Copper</keyword>
<evidence type="ECO:0000256" key="1">
    <source>
        <dbReference type="ARBA" id="ARBA00022448"/>
    </source>
</evidence>
<dbReference type="PANTHER" id="PTHR46365:SF1">
    <property type="entry name" value="COPPER TRANSPORT PROTEIN ATOX1"/>
    <property type="match status" value="1"/>
</dbReference>
<evidence type="ECO:0000256" key="5">
    <source>
        <dbReference type="ARBA" id="ARBA00023065"/>
    </source>
</evidence>
<accession>A0AAW2HH25</accession>
<dbReference type="CDD" id="cd00371">
    <property type="entry name" value="HMA"/>
    <property type="match status" value="1"/>
</dbReference>
<keyword evidence="3" id="KW-0187">Copper transport</keyword>
<dbReference type="PROSITE" id="PS50846">
    <property type="entry name" value="HMA_2"/>
    <property type="match status" value="1"/>
</dbReference>
<comment type="similarity">
    <text evidence="8">Belongs to the ATX1 family.</text>
</comment>
<keyword evidence="6" id="KW-0143">Chaperone</keyword>
<dbReference type="AlphaFoldDB" id="A0AAW2HH25"/>